<protein>
    <submittedName>
        <fullName evidence="4">Protein TOXD</fullName>
    </submittedName>
</protein>
<comment type="caution">
    <text evidence="4">The sequence shown here is derived from an EMBL/GenBank/DDBJ whole genome shotgun (WGS) entry which is preliminary data.</text>
</comment>
<dbReference type="InterPro" id="IPR013154">
    <property type="entry name" value="ADH-like_N"/>
</dbReference>
<sequence length="353" mass="38041">MAFKHQNRGLIKVAKDDAIVANIPYPSLRDDYIIVRTVAVALNPADWQDLGEDFKAASTPLLIGCDYAGFVEAVGKDVTKDLKKGDRVMGCTHGTNEVNPEDGAFAEYITAKGDVTVKIPSNLSFSEAATLPGGLGMAALALYRHLKLPLLPATVPEGLWILVYGGSSASGTLAIQFAKLSGLKVVSTCSPRNFDLVKKRGADVVFDYRDPDCAKKIRELTADKLTLVLDTIATPETAKISAESMSSGKGGIYCNLMGVDSPRSDVESVFFLGYTALGESYMYGGEEWPVVPEDYELVKKFLTLSESLLEEGKIIPHPSAIRHGGLEGILNGMDDLKNKRVSGEKLVYVIGDE</sequence>
<feature type="domain" description="Enoyl reductase (ER)" evidence="3">
    <location>
        <begin position="15"/>
        <end position="347"/>
    </location>
</feature>
<proteinExistence type="inferred from homology"/>
<dbReference type="Pfam" id="PF00107">
    <property type="entry name" value="ADH_zinc_N"/>
    <property type="match status" value="1"/>
</dbReference>
<dbReference type="SMART" id="SM00829">
    <property type="entry name" value="PKS_ER"/>
    <property type="match status" value="1"/>
</dbReference>
<dbReference type="InterPro" id="IPR047122">
    <property type="entry name" value="Trans-enoyl_RdTase-like"/>
</dbReference>
<dbReference type="SUPFAM" id="SSF51735">
    <property type="entry name" value="NAD(P)-binding Rossmann-fold domains"/>
    <property type="match status" value="1"/>
</dbReference>
<evidence type="ECO:0000259" key="3">
    <source>
        <dbReference type="SMART" id="SM00829"/>
    </source>
</evidence>
<evidence type="ECO:0000313" key="4">
    <source>
        <dbReference type="EMBL" id="TVY75999.1"/>
    </source>
</evidence>
<organism evidence="4 5">
    <name type="scientific">Lachnellula suecica</name>
    <dbReference type="NCBI Taxonomy" id="602035"/>
    <lineage>
        <taxon>Eukaryota</taxon>
        <taxon>Fungi</taxon>
        <taxon>Dikarya</taxon>
        <taxon>Ascomycota</taxon>
        <taxon>Pezizomycotina</taxon>
        <taxon>Leotiomycetes</taxon>
        <taxon>Helotiales</taxon>
        <taxon>Lachnaceae</taxon>
        <taxon>Lachnellula</taxon>
    </lineage>
</organism>
<dbReference type="EMBL" id="QGMK01000892">
    <property type="protein sequence ID" value="TVY75999.1"/>
    <property type="molecule type" value="Genomic_DNA"/>
</dbReference>
<dbReference type="InterPro" id="IPR011032">
    <property type="entry name" value="GroES-like_sf"/>
</dbReference>
<dbReference type="InterPro" id="IPR013149">
    <property type="entry name" value="ADH-like_C"/>
</dbReference>
<dbReference type="SUPFAM" id="SSF50129">
    <property type="entry name" value="GroES-like"/>
    <property type="match status" value="1"/>
</dbReference>
<dbReference type="PANTHER" id="PTHR45348">
    <property type="entry name" value="HYPOTHETICAL OXIDOREDUCTASE (EUROFUNG)"/>
    <property type="match status" value="1"/>
</dbReference>
<dbReference type="Proteomes" id="UP000469558">
    <property type="component" value="Unassembled WGS sequence"/>
</dbReference>
<reference evidence="4 5" key="1">
    <citation type="submission" date="2018-05" db="EMBL/GenBank/DDBJ databases">
        <title>Genome sequencing and assembly of the regulated plant pathogen Lachnellula willkommii and related sister species for the development of diagnostic species identification markers.</title>
        <authorList>
            <person name="Giroux E."/>
            <person name="Bilodeau G."/>
        </authorList>
    </citation>
    <scope>NUCLEOTIDE SEQUENCE [LARGE SCALE GENOMIC DNA]</scope>
    <source>
        <strain evidence="4 5">CBS 268.59</strain>
    </source>
</reference>
<keyword evidence="2" id="KW-0560">Oxidoreductase</keyword>
<dbReference type="Gene3D" id="3.40.50.720">
    <property type="entry name" value="NAD(P)-binding Rossmann-like Domain"/>
    <property type="match status" value="1"/>
</dbReference>
<dbReference type="CDD" id="cd08249">
    <property type="entry name" value="enoyl_reductase_like"/>
    <property type="match status" value="1"/>
</dbReference>
<evidence type="ECO:0000256" key="1">
    <source>
        <dbReference type="ARBA" id="ARBA00008072"/>
    </source>
</evidence>
<gene>
    <name evidence="4" type="primary">TOXD_2</name>
    <name evidence="4" type="ORF">LSUE1_G003931</name>
</gene>
<dbReference type="PANTHER" id="PTHR45348:SF2">
    <property type="entry name" value="ZINC-TYPE ALCOHOL DEHYDROGENASE-LIKE PROTEIN C2E1P3.01"/>
    <property type="match status" value="1"/>
</dbReference>
<evidence type="ECO:0000256" key="2">
    <source>
        <dbReference type="ARBA" id="ARBA00023002"/>
    </source>
</evidence>
<dbReference type="Pfam" id="PF08240">
    <property type="entry name" value="ADH_N"/>
    <property type="match status" value="1"/>
</dbReference>
<dbReference type="OrthoDB" id="48317at2759"/>
<dbReference type="InterPro" id="IPR020843">
    <property type="entry name" value="ER"/>
</dbReference>
<dbReference type="Gene3D" id="3.90.180.10">
    <property type="entry name" value="Medium-chain alcohol dehydrogenases, catalytic domain"/>
    <property type="match status" value="1"/>
</dbReference>
<accession>A0A8T9C2K1</accession>
<dbReference type="GO" id="GO:0016651">
    <property type="term" value="F:oxidoreductase activity, acting on NAD(P)H"/>
    <property type="evidence" value="ECO:0007669"/>
    <property type="project" value="InterPro"/>
</dbReference>
<dbReference type="AlphaFoldDB" id="A0A8T9C2K1"/>
<dbReference type="InterPro" id="IPR036291">
    <property type="entry name" value="NAD(P)-bd_dom_sf"/>
</dbReference>
<name>A0A8T9C2K1_9HELO</name>
<keyword evidence="5" id="KW-1185">Reference proteome</keyword>
<comment type="similarity">
    <text evidence="1">Belongs to the zinc-containing alcohol dehydrogenase family.</text>
</comment>
<evidence type="ECO:0000313" key="5">
    <source>
        <dbReference type="Proteomes" id="UP000469558"/>
    </source>
</evidence>